<dbReference type="EMBL" id="JBHMEY010000094">
    <property type="protein sequence ID" value="MFB9098525.1"/>
    <property type="molecule type" value="Genomic_DNA"/>
</dbReference>
<comment type="caution">
    <text evidence="1">The sequence shown here is derived from an EMBL/GenBank/DDBJ whole genome shotgun (WGS) entry which is preliminary data.</text>
</comment>
<organism evidence="1 2">
    <name type="scientific">Flavobacterium jumunjinense</name>
    <dbReference type="NCBI Taxonomy" id="998845"/>
    <lineage>
        <taxon>Bacteria</taxon>
        <taxon>Pseudomonadati</taxon>
        <taxon>Bacteroidota</taxon>
        <taxon>Flavobacteriia</taxon>
        <taxon>Flavobacteriales</taxon>
        <taxon>Flavobacteriaceae</taxon>
        <taxon>Flavobacterium</taxon>
    </lineage>
</organism>
<reference evidence="1 2" key="1">
    <citation type="submission" date="2024-09" db="EMBL/GenBank/DDBJ databases">
        <authorList>
            <person name="Sun Q."/>
            <person name="Mori K."/>
        </authorList>
    </citation>
    <scope>NUCLEOTIDE SEQUENCE [LARGE SCALE GENOMIC DNA]</scope>
    <source>
        <strain evidence="1 2">CECT 7955</strain>
    </source>
</reference>
<evidence type="ECO:0000313" key="2">
    <source>
        <dbReference type="Proteomes" id="UP001589607"/>
    </source>
</evidence>
<protein>
    <submittedName>
        <fullName evidence="1">Uncharacterized protein</fullName>
    </submittedName>
</protein>
<keyword evidence="2" id="KW-1185">Reference proteome</keyword>
<gene>
    <name evidence="1" type="ORF">ACFFVF_18620</name>
</gene>
<accession>A0ABV5GT04</accession>
<evidence type="ECO:0000313" key="1">
    <source>
        <dbReference type="EMBL" id="MFB9098525.1"/>
    </source>
</evidence>
<dbReference type="RefSeq" id="WP_236452783.1">
    <property type="nucleotide sequence ID" value="NZ_CBCSGE010000001.1"/>
</dbReference>
<dbReference type="Proteomes" id="UP001589607">
    <property type="component" value="Unassembled WGS sequence"/>
</dbReference>
<name>A0ABV5GT04_9FLAO</name>
<sequence length="114" mass="13409">MSALFLIFLGLVTFGNNQSKEEVYKTVAVFENTTVSLDNNHYLILESNDDSISFRESEIELELEIETFLFQKSIYSFETLSTVLKNECYYCTHFYTEQSIPLYDLFCNWKLHLS</sequence>
<proteinExistence type="predicted"/>